<comment type="caution">
    <text evidence="1">The sequence shown here is derived from an EMBL/GenBank/DDBJ whole genome shotgun (WGS) entry which is preliminary data.</text>
</comment>
<protein>
    <submittedName>
        <fullName evidence="1">Uncharacterized protein</fullName>
    </submittedName>
</protein>
<reference evidence="1" key="1">
    <citation type="submission" date="2021-01" db="EMBL/GenBank/DDBJ databases">
        <authorList>
            <consortium name="Genoscope - CEA"/>
            <person name="William W."/>
        </authorList>
    </citation>
    <scope>NUCLEOTIDE SEQUENCE</scope>
</reference>
<sequence>MRVESNLRICSDSFVHFIHNQLPNSLVISLLSFFHNLTTSIICESYRASKKVQQLQNYQKPPNTEDLKTHQHFFEGKHFYLFNLLKFTSQFLGAKFYYTIISDQEIDIRLGQQQPGNVVETLSQP</sequence>
<dbReference type="Proteomes" id="UP000683925">
    <property type="component" value="Unassembled WGS sequence"/>
</dbReference>
<proteinExistence type="predicted"/>
<organism evidence="1 2">
    <name type="scientific">Paramecium octaurelia</name>
    <dbReference type="NCBI Taxonomy" id="43137"/>
    <lineage>
        <taxon>Eukaryota</taxon>
        <taxon>Sar</taxon>
        <taxon>Alveolata</taxon>
        <taxon>Ciliophora</taxon>
        <taxon>Intramacronucleata</taxon>
        <taxon>Oligohymenophorea</taxon>
        <taxon>Peniculida</taxon>
        <taxon>Parameciidae</taxon>
        <taxon>Paramecium</taxon>
    </lineage>
</organism>
<evidence type="ECO:0000313" key="2">
    <source>
        <dbReference type="Proteomes" id="UP000683925"/>
    </source>
</evidence>
<gene>
    <name evidence="1" type="ORF">POCTA_138.1.T0040006</name>
</gene>
<dbReference type="EMBL" id="CAJJDP010000003">
    <property type="protein sequence ID" value="CAD8132603.1"/>
    <property type="molecule type" value="Genomic_DNA"/>
</dbReference>
<name>A0A8S1RZC0_PAROT</name>
<keyword evidence="2" id="KW-1185">Reference proteome</keyword>
<accession>A0A8S1RZC0</accession>
<dbReference type="AlphaFoldDB" id="A0A8S1RZC0"/>
<evidence type="ECO:0000313" key="1">
    <source>
        <dbReference type="EMBL" id="CAD8132603.1"/>
    </source>
</evidence>